<proteinExistence type="predicted"/>
<comment type="caution">
    <text evidence="1">The sequence shown here is derived from an EMBL/GenBank/DDBJ whole genome shotgun (WGS) entry which is preliminary data.</text>
</comment>
<dbReference type="OrthoDB" id="5270965at2759"/>
<sequence>MNHRLHFRPIFRLSFQALRIAFQISRSLWKVIYTKTVCQPENSKDSTDTRYKEPVNGAKCNREVVAKQAVRNLFGRVRSRTRLLPPRTLKELYQASFHSLYARICRDLFGKWIVIMGKKKGSPYVKKPSWWPDNVKYQSARMLSGLEIKTVLFHIFYSKQGRVLFGRFYAARKDINITEQDKETLAWTLCIRSVFETDIRLCDYLMTLN</sequence>
<reference evidence="1" key="1">
    <citation type="submission" date="2021-07" db="EMBL/GenBank/DDBJ databases">
        <authorList>
            <person name="Branca A.L. A."/>
        </authorList>
    </citation>
    <scope>NUCLEOTIDE SEQUENCE</scope>
</reference>
<dbReference type="AlphaFoldDB" id="A0A9W4MQJ2"/>
<name>A0A9W4MQJ2_PENNA</name>
<protein>
    <submittedName>
        <fullName evidence="1">Uncharacterized protein</fullName>
    </submittedName>
</protein>
<organism evidence="1 2">
    <name type="scientific">Penicillium nalgiovense</name>
    <dbReference type="NCBI Taxonomy" id="60175"/>
    <lineage>
        <taxon>Eukaryota</taxon>
        <taxon>Fungi</taxon>
        <taxon>Dikarya</taxon>
        <taxon>Ascomycota</taxon>
        <taxon>Pezizomycotina</taxon>
        <taxon>Eurotiomycetes</taxon>
        <taxon>Eurotiomycetidae</taxon>
        <taxon>Eurotiales</taxon>
        <taxon>Aspergillaceae</taxon>
        <taxon>Penicillium</taxon>
    </lineage>
</organism>
<gene>
    <name evidence="1" type="ORF">PNAL_LOCUS3888</name>
</gene>
<dbReference type="EMBL" id="CAJVNV010000135">
    <property type="protein sequence ID" value="CAG8072185.1"/>
    <property type="molecule type" value="Genomic_DNA"/>
</dbReference>
<evidence type="ECO:0000313" key="2">
    <source>
        <dbReference type="Proteomes" id="UP001153461"/>
    </source>
</evidence>
<dbReference type="Proteomes" id="UP001153461">
    <property type="component" value="Unassembled WGS sequence"/>
</dbReference>
<evidence type="ECO:0000313" key="1">
    <source>
        <dbReference type="EMBL" id="CAG8072185.1"/>
    </source>
</evidence>
<accession>A0A9W4MQJ2</accession>